<keyword evidence="2" id="KW-0812">Transmembrane</keyword>
<dbReference type="HOGENOM" id="CLU_457077_0_0_1"/>
<feature type="transmembrane region" description="Helical" evidence="2">
    <location>
        <begin position="82"/>
        <end position="100"/>
    </location>
</feature>
<feature type="compositionally biased region" description="Basic and acidic residues" evidence="1">
    <location>
        <begin position="339"/>
        <end position="349"/>
    </location>
</feature>
<proteinExistence type="predicted"/>
<dbReference type="OrthoDB" id="4024546at2759"/>
<evidence type="ECO:0000313" key="4">
    <source>
        <dbReference type="Proteomes" id="UP000002258"/>
    </source>
</evidence>
<evidence type="ECO:0000256" key="2">
    <source>
        <dbReference type="SAM" id="Phobius"/>
    </source>
</evidence>
<dbReference type="eggNOG" id="ENOG502RQ1C">
    <property type="taxonomic scope" value="Eukaryota"/>
</dbReference>
<name>A3LQI2_PICST</name>
<feature type="transmembrane region" description="Helical" evidence="2">
    <location>
        <begin position="43"/>
        <end position="62"/>
    </location>
</feature>
<dbReference type="KEGG" id="pic:PICST_67143"/>
<feature type="transmembrane region" description="Helical" evidence="2">
    <location>
        <begin position="541"/>
        <end position="559"/>
    </location>
</feature>
<dbReference type="AlphaFoldDB" id="A3LQI2"/>
<dbReference type="Proteomes" id="UP000002258">
    <property type="component" value="Chromosome 2"/>
</dbReference>
<dbReference type="EMBL" id="CP000496">
    <property type="protein sequence ID" value="ABN65211.2"/>
    <property type="molecule type" value="Genomic_DNA"/>
</dbReference>
<dbReference type="GeneID" id="4837044"/>
<feature type="compositionally biased region" description="Polar residues" evidence="1">
    <location>
        <begin position="356"/>
        <end position="377"/>
    </location>
</feature>
<evidence type="ECO:0000256" key="1">
    <source>
        <dbReference type="SAM" id="MobiDB-lite"/>
    </source>
</evidence>
<dbReference type="OMA" id="SPKNTYH"/>
<gene>
    <name evidence="3" type="ORF">PICST_67143</name>
</gene>
<accession>A3LQI2</accession>
<organism evidence="3 4">
    <name type="scientific">Scheffersomyces stipitis (strain ATCC 58785 / CBS 6054 / NBRC 10063 / NRRL Y-11545)</name>
    <name type="common">Yeast</name>
    <name type="synonym">Pichia stipitis</name>
    <dbReference type="NCBI Taxonomy" id="322104"/>
    <lineage>
        <taxon>Eukaryota</taxon>
        <taxon>Fungi</taxon>
        <taxon>Dikarya</taxon>
        <taxon>Ascomycota</taxon>
        <taxon>Saccharomycotina</taxon>
        <taxon>Pichiomycetes</taxon>
        <taxon>Debaryomycetaceae</taxon>
        <taxon>Scheffersomyces</taxon>
    </lineage>
</organism>
<sequence length="593" mass="68082">MVSDPIVYKRTWYFAAYIFCATAVRMWPLLLVKENQIANSKSYILTLLFLALPLLLQGFFYGVTVGMNRKFKQRLEQSFYNFYYPLIEEVLRFLFVFWLSRVGVLSYRSLACAFVIQSTVNNDMDNYYTFFSIPRFDKLYDLWINQDKYKTRLENSEEVESLLQSILNNEEYDRNRKSIVSTNSDDTLADERKLSIKHFPSSFNMKKSQSSSSTPMAASKSINTLSSLQSSKSHSILAKQKSAYDFVDKLYSISPKNTYHLNTATAIAALETNQENYAALDNEDPLSKVSYCHENIDEEDDNSSISNKDTHWGGGGGGNFKYKFPGGPKIEFGAGAGFDYRHSEGHIPDDDGGQPEQPQHPSHHTPSTSKPRTESSVSTVCLPYVPGRSNYTRSPVSWFSWLAPPFFSRDNYDPAHLSDASPILQQRLSTYRLNDEEQYPHRDSVDSRLQQPVQQQSSIIHSNSIERYYNFMYFVNYYFDFCLKTRPELVVDSCFKTYGILTLDMPLLYFLLDCTASICCESVSLLTFANFFMKSGSLTPIYFLASLVIVNKLFTINFLKNPENRFNFKFVIIIKALFAILLLLAWFAICTPI</sequence>
<keyword evidence="2" id="KW-0472">Membrane</keyword>
<keyword evidence="4" id="KW-1185">Reference proteome</keyword>
<feature type="region of interest" description="Disordered" evidence="1">
    <location>
        <begin position="338"/>
        <end position="377"/>
    </location>
</feature>
<feature type="transmembrane region" description="Helical" evidence="2">
    <location>
        <begin position="12"/>
        <end position="31"/>
    </location>
</feature>
<keyword evidence="2" id="KW-1133">Transmembrane helix</keyword>
<dbReference type="InParanoid" id="A3LQI2"/>
<evidence type="ECO:0000313" key="3">
    <source>
        <dbReference type="EMBL" id="ABN65211.2"/>
    </source>
</evidence>
<protein>
    <submittedName>
        <fullName evidence="3">Unnamed protein product</fullName>
    </submittedName>
</protein>
<dbReference type="RefSeq" id="XP_001383240.2">
    <property type="nucleotide sequence ID" value="XM_001383203.1"/>
</dbReference>
<feature type="transmembrane region" description="Helical" evidence="2">
    <location>
        <begin position="566"/>
        <end position="589"/>
    </location>
</feature>
<reference evidence="3 4" key="1">
    <citation type="journal article" date="2007" name="Nat. Biotechnol.">
        <title>Genome sequence of the lignocellulose-bioconverting and xylose-fermenting yeast Pichia stipitis.</title>
        <authorList>
            <person name="Jeffries T.W."/>
            <person name="Grigoriev I.V."/>
            <person name="Grimwood J."/>
            <person name="Laplaza J.M."/>
            <person name="Aerts A."/>
            <person name="Salamov A."/>
            <person name="Schmutz J."/>
            <person name="Lindquist E."/>
            <person name="Dehal P."/>
            <person name="Shapiro H."/>
            <person name="Jin Y.S."/>
            <person name="Passoth V."/>
            <person name="Richardson P.M."/>
        </authorList>
    </citation>
    <scope>NUCLEOTIDE SEQUENCE [LARGE SCALE GENOMIC DNA]</scope>
    <source>
        <strain evidence="4">ATCC 58785 / CBS 6054 / NBRC 10063 / NRRL Y-11545</strain>
    </source>
</reference>